<evidence type="ECO:0000313" key="5">
    <source>
        <dbReference type="Proteomes" id="UP000469292"/>
    </source>
</evidence>
<feature type="domain" description="Wadjet protein JetD C-terminal" evidence="2">
    <location>
        <begin position="202"/>
        <end position="392"/>
    </location>
</feature>
<proteinExistence type="predicted"/>
<organism evidence="4 5">
    <name type="scientific">Bifidobacterium choloepi</name>
    <dbReference type="NCBI Taxonomy" id="2614131"/>
    <lineage>
        <taxon>Bacteria</taxon>
        <taxon>Bacillati</taxon>
        <taxon>Actinomycetota</taxon>
        <taxon>Actinomycetes</taxon>
        <taxon>Bifidobacteriales</taxon>
        <taxon>Bifidobacteriaceae</taxon>
        <taxon>Bifidobacterium</taxon>
    </lineage>
</organism>
<dbReference type="Pfam" id="PF09983">
    <property type="entry name" value="JetD_C"/>
    <property type="match status" value="1"/>
</dbReference>
<dbReference type="Proteomes" id="UP000469292">
    <property type="component" value="Unassembled WGS sequence"/>
</dbReference>
<dbReference type="RefSeq" id="WP_163226749.1">
    <property type="nucleotide sequence ID" value="NZ_VYSG01000001.1"/>
</dbReference>
<protein>
    <recommendedName>
        <fullName evidence="6">DUF3322 and DUF2220 domain-containing protein</fullName>
    </recommendedName>
</protein>
<dbReference type="AlphaFoldDB" id="A0A6I5NCC4"/>
<evidence type="ECO:0000313" key="4">
    <source>
        <dbReference type="EMBL" id="NEG69144.1"/>
    </source>
</evidence>
<evidence type="ECO:0000259" key="3">
    <source>
        <dbReference type="Pfam" id="PF11795"/>
    </source>
</evidence>
<dbReference type="InterPro" id="IPR024534">
    <property type="entry name" value="JetD_C"/>
</dbReference>
<feature type="domain" description="DUF3322" evidence="3">
    <location>
        <begin position="21"/>
        <end position="193"/>
    </location>
</feature>
<feature type="region of interest" description="Disordered" evidence="1">
    <location>
        <begin position="337"/>
        <end position="358"/>
    </location>
</feature>
<gene>
    <name evidence="4" type="ORF">F6S87_00580</name>
</gene>
<dbReference type="InterPro" id="IPR024537">
    <property type="entry name" value="DUF3322"/>
</dbReference>
<evidence type="ECO:0000256" key="1">
    <source>
        <dbReference type="SAM" id="MobiDB-lite"/>
    </source>
</evidence>
<keyword evidence="5" id="KW-1185">Reference proteome</keyword>
<dbReference type="PIRSF" id="PIRSF028408">
    <property type="entry name" value="UCP028408"/>
    <property type="match status" value="1"/>
</dbReference>
<dbReference type="InterPro" id="IPR014544">
    <property type="entry name" value="UCP028408"/>
</dbReference>
<evidence type="ECO:0008006" key="6">
    <source>
        <dbReference type="Google" id="ProtNLM"/>
    </source>
</evidence>
<sequence>MTMKRSPVTSRDSLVAAISDRLRRSTFETESRWPYPLTVCGRASRTWLEDHAIDVLDNERQVRQWAMRMELPFDEETKLIGTPTGLVVRVVVPDEQAALRAADRATAREFRRQRARIGAIVDAGFPDREAAAAAARIMRDDGDVDFELFIRAALWFRDHDCSALTPRQVPLEGFSAKWLGSPSSAHRRAIATLVGTDRLAMRERPGELRFRYLDPSLAVRPDQIVTSPYRLPAGDVIRFAVIVENKDTYQAMPPIAHAICIFGNGMAAAGELGLLPELLGGGDGPAPAIRSAYWGDLDADGFEILSKVRKAGVPCESFLMDEAAYRRFSRYGTNLREGKKGTIQPREPLPTPGLNRSERDVYEALCTGTRAPGGEPMPVLRLEQERIPLAEAITALEALGFPVEMPS</sequence>
<evidence type="ECO:0000259" key="2">
    <source>
        <dbReference type="Pfam" id="PF09983"/>
    </source>
</evidence>
<comment type="caution">
    <text evidence="4">The sequence shown here is derived from an EMBL/GenBank/DDBJ whole genome shotgun (WGS) entry which is preliminary data.</text>
</comment>
<dbReference type="EMBL" id="VYSG01000001">
    <property type="protein sequence ID" value="NEG69144.1"/>
    <property type="molecule type" value="Genomic_DNA"/>
</dbReference>
<dbReference type="Pfam" id="PF11795">
    <property type="entry name" value="DUF3322"/>
    <property type="match status" value="1"/>
</dbReference>
<name>A0A6I5NCC4_9BIFI</name>
<accession>A0A6I5NCC4</accession>
<reference evidence="4 5" key="1">
    <citation type="submission" date="2019-09" db="EMBL/GenBank/DDBJ databases">
        <title>Phylogenetic characterization of a novel taxon of the genus Bifidobacterium: Bifidobacterium choloepi sp. nov.</title>
        <authorList>
            <person name="Modesto M."/>
            <person name="Satti M."/>
        </authorList>
    </citation>
    <scope>NUCLEOTIDE SEQUENCE [LARGE SCALE GENOMIC DNA]</scope>
    <source>
        <strain evidence="4 5">BRDM6</strain>
    </source>
</reference>